<dbReference type="AlphaFoldDB" id="A0A8D8B7I6"/>
<sequence>MTPGWIICGGARASAKIRKRYSLRECMSSAMSNTVGRVVVAADEEAGRTNCAKKSVSRWRPSRCRKSPAGIHGEEDSAIIRRSTAWRRTRCGHRALQLLKTRRRKSLSRGKTVENL</sequence>
<protein>
    <submittedName>
        <fullName evidence="1">(northern house mosquito) hypothetical protein</fullName>
    </submittedName>
</protein>
<proteinExistence type="predicted"/>
<organism evidence="1">
    <name type="scientific">Culex pipiens</name>
    <name type="common">House mosquito</name>
    <dbReference type="NCBI Taxonomy" id="7175"/>
    <lineage>
        <taxon>Eukaryota</taxon>
        <taxon>Metazoa</taxon>
        <taxon>Ecdysozoa</taxon>
        <taxon>Arthropoda</taxon>
        <taxon>Hexapoda</taxon>
        <taxon>Insecta</taxon>
        <taxon>Pterygota</taxon>
        <taxon>Neoptera</taxon>
        <taxon>Endopterygota</taxon>
        <taxon>Diptera</taxon>
        <taxon>Nematocera</taxon>
        <taxon>Culicoidea</taxon>
        <taxon>Culicidae</taxon>
        <taxon>Culicinae</taxon>
        <taxon>Culicini</taxon>
        <taxon>Culex</taxon>
        <taxon>Culex</taxon>
    </lineage>
</organism>
<dbReference type="EMBL" id="HBUE01066462">
    <property type="protein sequence ID" value="CAG6470859.1"/>
    <property type="molecule type" value="Transcribed_RNA"/>
</dbReference>
<name>A0A8D8B7I6_CULPI</name>
<reference evidence="1" key="1">
    <citation type="submission" date="2021-05" db="EMBL/GenBank/DDBJ databases">
        <authorList>
            <person name="Alioto T."/>
            <person name="Alioto T."/>
            <person name="Gomez Garrido J."/>
        </authorList>
    </citation>
    <scope>NUCLEOTIDE SEQUENCE</scope>
</reference>
<evidence type="ECO:0000313" key="1">
    <source>
        <dbReference type="EMBL" id="CAG6470859.1"/>
    </source>
</evidence>
<accession>A0A8D8B7I6</accession>